<protein>
    <submittedName>
        <fullName evidence="1">Uncharacterized protein</fullName>
    </submittedName>
</protein>
<proteinExistence type="predicted"/>
<organism evidence="1 2">
    <name type="scientific">Rhizobium aethiopicum</name>
    <dbReference type="NCBI Taxonomy" id="1138170"/>
    <lineage>
        <taxon>Bacteria</taxon>
        <taxon>Pseudomonadati</taxon>
        <taxon>Pseudomonadota</taxon>
        <taxon>Alphaproteobacteria</taxon>
        <taxon>Hyphomicrobiales</taxon>
        <taxon>Rhizobiaceae</taxon>
        <taxon>Rhizobium/Agrobacterium group</taxon>
        <taxon>Rhizobium</taxon>
    </lineage>
</organism>
<gene>
    <name evidence="1" type="ORF">GGD53_005635</name>
</gene>
<name>A0A7W6QDC4_9HYPH</name>
<dbReference type="RefSeq" id="WP_184459886.1">
    <property type="nucleotide sequence ID" value="NZ_JACIFV010000030.1"/>
</dbReference>
<evidence type="ECO:0000313" key="1">
    <source>
        <dbReference type="EMBL" id="MBB4195442.1"/>
    </source>
</evidence>
<dbReference type="Proteomes" id="UP000524492">
    <property type="component" value="Unassembled WGS sequence"/>
</dbReference>
<reference evidence="1 2" key="1">
    <citation type="submission" date="2020-08" db="EMBL/GenBank/DDBJ databases">
        <title>Genomic Encyclopedia of Type Strains, Phase IV (KMG-V): Genome sequencing to study the core and pangenomes of soil and plant-associated prokaryotes.</title>
        <authorList>
            <person name="Whitman W."/>
        </authorList>
    </citation>
    <scope>NUCLEOTIDE SEQUENCE [LARGE SCALE GENOMIC DNA]</scope>
    <source>
        <strain evidence="1 2">SEMIA 4074</strain>
    </source>
</reference>
<accession>A0A7W6QDC4</accession>
<comment type="caution">
    <text evidence="1">The sequence shown here is derived from an EMBL/GenBank/DDBJ whole genome shotgun (WGS) entry which is preliminary data.</text>
</comment>
<sequence>MLNPSVRFSPSNIATLKKALRGQYPNIKSSHLDEAIAASFGFKSYAAMRPVLYQLGAYARLVVVVDHLLLLLRLEELGYSGIAPESLRRLVWSVEFPDDRYDDDVEQMVRMRRRPTAANAD</sequence>
<evidence type="ECO:0000313" key="2">
    <source>
        <dbReference type="Proteomes" id="UP000524492"/>
    </source>
</evidence>
<keyword evidence="2" id="KW-1185">Reference proteome</keyword>
<dbReference type="AlphaFoldDB" id="A0A7W6QDC4"/>
<dbReference type="EMBL" id="JACIFV010000030">
    <property type="protein sequence ID" value="MBB4195442.1"/>
    <property type="molecule type" value="Genomic_DNA"/>
</dbReference>